<accession>A0A175Y7L0</accession>
<dbReference type="Proteomes" id="UP000078460">
    <property type="component" value="Unassembled WGS sequence"/>
</dbReference>
<evidence type="ECO:0000259" key="13">
    <source>
        <dbReference type="Pfam" id="PF00593"/>
    </source>
</evidence>
<keyword evidence="10 11" id="KW-0998">Cell outer membrane</keyword>
<dbReference type="PANTHER" id="PTHR32552:SF81">
    <property type="entry name" value="TONB-DEPENDENT OUTER MEMBRANE RECEPTOR"/>
    <property type="match status" value="1"/>
</dbReference>
<feature type="domain" description="TonB-dependent receptor plug" evidence="14">
    <location>
        <begin position="40"/>
        <end position="150"/>
    </location>
</feature>
<evidence type="ECO:0008006" key="17">
    <source>
        <dbReference type="Google" id="ProtNLM"/>
    </source>
</evidence>
<gene>
    <name evidence="15" type="ORF">AVM11_12240</name>
</gene>
<keyword evidence="8 12" id="KW-0798">TonB box</keyword>
<evidence type="ECO:0000256" key="11">
    <source>
        <dbReference type="PROSITE-ProRule" id="PRU01360"/>
    </source>
</evidence>
<evidence type="ECO:0000313" key="15">
    <source>
        <dbReference type="EMBL" id="KZB96465.1"/>
    </source>
</evidence>
<name>A0A175Y7L0_9SPHN</name>
<evidence type="ECO:0000256" key="10">
    <source>
        <dbReference type="ARBA" id="ARBA00023237"/>
    </source>
</evidence>
<evidence type="ECO:0000256" key="5">
    <source>
        <dbReference type="ARBA" id="ARBA00022692"/>
    </source>
</evidence>
<evidence type="ECO:0000256" key="2">
    <source>
        <dbReference type="ARBA" id="ARBA00022448"/>
    </source>
</evidence>
<evidence type="ECO:0000313" key="16">
    <source>
        <dbReference type="Proteomes" id="UP000078460"/>
    </source>
</evidence>
<proteinExistence type="inferred from homology"/>
<evidence type="ECO:0000256" key="4">
    <source>
        <dbReference type="ARBA" id="ARBA00022496"/>
    </source>
</evidence>
<keyword evidence="3 11" id="KW-1134">Transmembrane beta strand</keyword>
<keyword evidence="7" id="KW-0406">Ion transport</keyword>
<dbReference type="RefSeq" id="WP_020486552.1">
    <property type="nucleotide sequence ID" value="NZ_LQCK02000002.1"/>
</dbReference>
<keyword evidence="6" id="KW-0408">Iron</keyword>
<evidence type="ECO:0000259" key="14">
    <source>
        <dbReference type="Pfam" id="PF07715"/>
    </source>
</evidence>
<dbReference type="SUPFAM" id="SSF56935">
    <property type="entry name" value="Porins"/>
    <property type="match status" value="1"/>
</dbReference>
<keyword evidence="5 11" id="KW-0812">Transmembrane</keyword>
<dbReference type="InterPro" id="IPR036942">
    <property type="entry name" value="Beta-barrel_TonB_sf"/>
</dbReference>
<dbReference type="InterPro" id="IPR012910">
    <property type="entry name" value="Plug_dom"/>
</dbReference>
<dbReference type="Gene3D" id="2.40.170.20">
    <property type="entry name" value="TonB-dependent receptor, beta-barrel domain"/>
    <property type="match status" value="1"/>
</dbReference>
<evidence type="ECO:0000256" key="6">
    <source>
        <dbReference type="ARBA" id="ARBA00023004"/>
    </source>
</evidence>
<evidence type="ECO:0000256" key="9">
    <source>
        <dbReference type="ARBA" id="ARBA00023136"/>
    </source>
</evidence>
<dbReference type="PROSITE" id="PS52016">
    <property type="entry name" value="TONB_DEPENDENT_REC_3"/>
    <property type="match status" value="1"/>
</dbReference>
<dbReference type="EMBL" id="LQCK02000002">
    <property type="protein sequence ID" value="KZB96465.1"/>
    <property type="molecule type" value="Genomic_DNA"/>
</dbReference>
<dbReference type="PANTHER" id="PTHR32552">
    <property type="entry name" value="FERRICHROME IRON RECEPTOR-RELATED"/>
    <property type="match status" value="1"/>
</dbReference>
<dbReference type="Pfam" id="PF00593">
    <property type="entry name" value="TonB_dep_Rec_b-barrel"/>
    <property type="match status" value="1"/>
</dbReference>
<dbReference type="Pfam" id="PF07715">
    <property type="entry name" value="Plug"/>
    <property type="match status" value="1"/>
</dbReference>
<feature type="domain" description="TonB-dependent receptor-like beta-barrel" evidence="13">
    <location>
        <begin position="224"/>
        <end position="695"/>
    </location>
</feature>
<keyword evidence="16" id="KW-1185">Reference proteome</keyword>
<dbReference type="InterPro" id="IPR039426">
    <property type="entry name" value="TonB-dep_rcpt-like"/>
</dbReference>
<evidence type="ECO:0000256" key="7">
    <source>
        <dbReference type="ARBA" id="ARBA00023065"/>
    </source>
</evidence>
<dbReference type="GeneID" id="93798033"/>
<keyword evidence="9 11" id="KW-0472">Membrane</keyword>
<dbReference type="OrthoDB" id="9796221at2"/>
<dbReference type="InterPro" id="IPR000531">
    <property type="entry name" value="Beta-barrel_TonB"/>
</dbReference>
<evidence type="ECO:0000256" key="3">
    <source>
        <dbReference type="ARBA" id="ARBA00022452"/>
    </source>
</evidence>
<organism evidence="15 16">
    <name type="scientific">Sphingomonas melonis TY</name>
    <dbReference type="NCBI Taxonomy" id="621456"/>
    <lineage>
        <taxon>Bacteria</taxon>
        <taxon>Pseudomonadati</taxon>
        <taxon>Pseudomonadota</taxon>
        <taxon>Alphaproteobacteria</taxon>
        <taxon>Sphingomonadales</taxon>
        <taxon>Sphingomonadaceae</taxon>
        <taxon>Sphingomonas</taxon>
    </lineage>
</organism>
<evidence type="ECO:0000256" key="8">
    <source>
        <dbReference type="ARBA" id="ARBA00023077"/>
    </source>
</evidence>
<dbReference type="AlphaFoldDB" id="A0A175Y7L0"/>
<reference evidence="15" key="1">
    <citation type="submission" date="2016-03" db="EMBL/GenBank/DDBJ databases">
        <title>Sphingomonas melonis TY, whole genome shotgun sequencing.</title>
        <authorList>
            <person name="Wang H."/>
            <person name="Zhu P."/>
        </authorList>
    </citation>
    <scope>NUCLEOTIDE SEQUENCE [LARGE SCALE GENOMIC DNA]</scope>
    <source>
        <strain evidence="15">TY</strain>
    </source>
</reference>
<dbReference type="InterPro" id="IPR037066">
    <property type="entry name" value="Plug_dom_sf"/>
</dbReference>
<dbReference type="GO" id="GO:0006826">
    <property type="term" value="P:iron ion transport"/>
    <property type="evidence" value="ECO:0007669"/>
    <property type="project" value="UniProtKB-KW"/>
</dbReference>
<keyword evidence="2 11" id="KW-0813">Transport</keyword>
<dbReference type="Gene3D" id="2.170.130.10">
    <property type="entry name" value="TonB-dependent receptor, plug domain"/>
    <property type="match status" value="1"/>
</dbReference>
<sequence length="729" mass="79391">MGIGVALSMLPGSALAQMADDQTTNADDIVVTATRTKKSLLDVPAAITVIDNDDLRRRGLTIGSDEFRGIPGIFFRRTDGDAEDTLQFSFRGVTGSAGGDTFLALIDGIPFVGPDEQVLLDQLPYGAISRTEVVRGPVSALYGRGATAGAVNYITRSPGFDGTTASLTAGTYDYVRGEATLERTMFGDGGGMLLSGFYEDDGGWRAHSHRKVLNLFGKVVVPIGADTTLTAYGNYFDRQVEVPSNIPLLSDGSRASVAGGRRGYIGYLPNDLDTKGGIGALKLRHSFGSNVELVLTGQHRRFDRSNSFNFYLSGSVDPQAKTYAVNGFARQDESSVWIGDAQLTARLGAHTIVAGGNVERARMDERDFWSGEYGFTPQCGFRFFQIDINYATGAVLNADAPCFQRHFLLTDGTVRNRFWGAYLQDEWAATDRLTVTLGLRYDDFGRRAVFRPIEAAFNPGGRLSASENAFSPKASVAYRLGERDAGTRGMVYASYGRGFNSNFGPLFYFDPALYQLDLKPMTIDSYEVGYKGRTGSGILAWEAALFRYDQRNRLVTTTNPDANGPSTLLTTGQRYRSQGLELSAVVRPDRGTSISANYSYVDAVWREYRVPGATSEVDLTGKRPAGVPTHIVNVSAQRRFASWLNGRANLYVYGDYPITGDNRVANGGYALLNLSATIALPTRLPLELDLAVTNVLDREIDSYFGTDTQPTFATPSTPRQVRATVRTSF</sequence>
<dbReference type="GO" id="GO:0009279">
    <property type="term" value="C:cell outer membrane"/>
    <property type="evidence" value="ECO:0007669"/>
    <property type="project" value="UniProtKB-SubCell"/>
</dbReference>
<evidence type="ECO:0000256" key="12">
    <source>
        <dbReference type="RuleBase" id="RU003357"/>
    </source>
</evidence>
<comment type="subcellular location">
    <subcellularLocation>
        <location evidence="1 11">Cell outer membrane</location>
        <topology evidence="1 11">Multi-pass membrane protein</topology>
    </subcellularLocation>
</comment>
<protein>
    <recommendedName>
        <fullName evidence="17">TonB-dependent receptor</fullName>
    </recommendedName>
</protein>
<comment type="caution">
    <text evidence="15">The sequence shown here is derived from an EMBL/GenBank/DDBJ whole genome shotgun (WGS) entry which is preliminary data.</text>
</comment>
<comment type="similarity">
    <text evidence="11 12">Belongs to the TonB-dependent receptor family.</text>
</comment>
<dbReference type="CDD" id="cd01347">
    <property type="entry name" value="ligand_gated_channel"/>
    <property type="match status" value="1"/>
</dbReference>
<evidence type="ECO:0000256" key="1">
    <source>
        <dbReference type="ARBA" id="ARBA00004571"/>
    </source>
</evidence>
<keyword evidence="4" id="KW-0410">Iron transport</keyword>